<evidence type="ECO:0000313" key="1">
    <source>
        <dbReference type="EMBL" id="KXT18769.1"/>
    </source>
</evidence>
<accession>A0A139IVJ6</accession>
<protein>
    <submittedName>
        <fullName evidence="1">Uncharacterized protein</fullName>
    </submittedName>
</protein>
<dbReference type="Proteomes" id="UP000073492">
    <property type="component" value="Unassembled WGS sequence"/>
</dbReference>
<evidence type="ECO:0000313" key="2">
    <source>
        <dbReference type="Proteomes" id="UP000073492"/>
    </source>
</evidence>
<reference evidence="1 2" key="1">
    <citation type="submission" date="2015-07" db="EMBL/GenBank/DDBJ databases">
        <title>Comparative genomics of the Sigatoka disease complex on banana suggests a link between parallel evolutionary changes in Pseudocercospora fijiensis and Pseudocercospora eumusae and increased virulence on the banana host.</title>
        <authorList>
            <person name="Chang T.-C."/>
            <person name="Salvucci A."/>
            <person name="Crous P.W."/>
            <person name="Stergiopoulos I."/>
        </authorList>
    </citation>
    <scope>NUCLEOTIDE SEQUENCE [LARGE SCALE GENOMIC DNA]</scope>
    <source>
        <strain evidence="1 2">CBS 116634</strain>
    </source>
</reference>
<keyword evidence="2" id="KW-1185">Reference proteome</keyword>
<proteinExistence type="predicted"/>
<organism evidence="1 2">
    <name type="scientific">Pseudocercospora musae</name>
    <dbReference type="NCBI Taxonomy" id="113226"/>
    <lineage>
        <taxon>Eukaryota</taxon>
        <taxon>Fungi</taxon>
        <taxon>Dikarya</taxon>
        <taxon>Ascomycota</taxon>
        <taxon>Pezizomycotina</taxon>
        <taxon>Dothideomycetes</taxon>
        <taxon>Dothideomycetidae</taxon>
        <taxon>Mycosphaerellales</taxon>
        <taxon>Mycosphaerellaceae</taxon>
        <taxon>Pseudocercospora</taxon>
    </lineage>
</organism>
<comment type="caution">
    <text evidence="1">The sequence shown here is derived from an EMBL/GenBank/DDBJ whole genome shotgun (WGS) entry which is preliminary data.</text>
</comment>
<gene>
    <name evidence="1" type="ORF">AC579_8267</name>
</gene>
<name>A0A139IVJ6_9PEZI</name>
<dbReference type="EMBL" id="LFZO01000003">
    <property type="protein sequence ID" value="KXT18769.1"/>
    <property type="molecule type" value="Genomic_DNA"/>
</dbReference>
<dbReference type="AlphaFoldDB" id="A0A139IVJ6"/>
<sequence>MLTGTAHSAARASAQRSAQAAAHFILCHLSPITLGSHIPSPFAEGHELHSHASDRKQHCEIIYQSDSLAAVIFPIMLSGSGVCGRAFAGFIVGDGDADPQAVLTEGIGIAVVA</sequence>